<organism evidence="1 2">
    <name type="scientific">Sphingobacterium paludis</name>
    <dbReference type="NCBI Taxonomy" id="1476465"/>
    <lineage>
        <taxon>Bacteria</taxon>
        <taxon>Pseudomonadati</taxon>
        <taxon>Bacteroidota</taxon>
        <taxon>Sphingobacteriia</taxon>
        <taxon>Sphingobacteriales</taxon>
        <taxon>Sphingobacteriaceae</taxon>
        <taxon>Sphingobacterium</taxon>
    </lineage>
</organism>
<dbReference type="RefSeq" id="WP_133641187.1">
    <property type="nucleotide sequence ID" value="NZ_SNZV01000007.1"/>
</dbReference>
<evidence type="ECO:0000313" key="1">
    <source>
        <dbReference type="EMBL" id="TDS11725.1"/>
    </source>
</evidence>
<protein>
    <submittedName>
        <fullName evidence="1">Uncharacterized protein</fullName>
    </submittedName>
</protein>
<dbReference type="Proteomes" id="UP000294752">
    <property type="component" value="Unassembled WGS sequence"/>
</dbReference>
<sequence>MEKITRIADVQVDPQLNETQLDLNDSINVGDLVSTHAHPFVETNTDVSVTVYAHFLPPIMIVAEKHYSHVKYDASTGDKENNTTYRCFYYSTLSGGYESNWFKLKEIKRIAIEKQHSSFFNENKSLQGLKKQLLEKKAILSSVDLELNKKKLWSDDSNPSKLKANNLLDYLPPLCSIIDVKENTDHSKFNEKTGAIIQKKSRFLIKLRWLNNTTQKYSEEYLPLETLRFIDEELTLRDFNAKSHYILPYRLKLENDPATVVGNQPIMLKQIVWKHYFYVYKFINLFNNQVFELDVKQTPSIIDLSHILNVEEFQKDSFNLFDIENLDQLKGEWFEIQYTDRNEKYTKRIIRLNNIYEELEEEGRKKRFIEANCLLRDGRIRNFKVSRIRGYRKLSEDFSKTFIS</sequence>
<gene>
    <name evidence="1" type="ORF">B0I21_10766</name>
</gene>
<comment type="caution">
    <text evidence="1">The sequence shown here is derived from an EMBL/GenBank/DDBJ whole genome shotgun (WGS) entry which is preliminary data.</text>
</comment>
<evidence type="ECO:0000313" key="2">
    <source>
        <dbReference type="Proteomes" id="UP000294752"/>
    </source>
</evidence>
<keyword evidence="2" id="KW-1185">Reference proteome</keyword>
<dbReference type="OrthoDB" id="918051at2"/>
<dbReference type="EMBL" id="SNZV01000007">
    <property type="protein sequence ID" value="TDS11725.1"/>
    <property type="molecule type" value="Genomic_DNA"/>
</dbReference>
<name>A0A4R7CXC2_9SPHI</name>
<accession>A0A4R7CXC2</accession>
<reference evidence="1 2" key="1">
    <citation type="submission" date="2019-03" db="EMBL/GenBank/DDBJ databases">
        <title>Genomic Encyclopedia of Type Strains, Phase III (KMG-III): the genomes of soil and plant-associated and newly described type strains.</title>
        <authorList>
            <person name="Whitman W."/>
        </authorList>
    </citation>
    <scope>NUCLEOTIDE SEQUENCE [LARGE SCALE GENOMIC DNA]</scope>
    <source>
        <strain evidence="1 2">CGMCC 1.12801</strain>
    </source>
</reference>
<proteinExistence type="predicted"/>
<dbReference type="AlphaFoldDB" id="A0A4R7CXC2"/>